<dbReference type="EC" id="2.7.7.7" evidence="1"/>
<dbReference type="GO" id="GO:0006261">
    <property type="term" value="P:DNA-templated DNA replication"/>
    <property type="evidence" value="ECO:0007669"/>
    <property type="project" value="TreeGrafter"/>
</dbReference>
<dbReference type="InterPro" id="IPR027417">
    <property type="entry name" value="P-loop_NTPase"/>
</dbReference>
<keyword evidence="1" id="KW-0808">Transferase</keyword>
<dbReference type="PATRIC" id="fig|1335616.4.peg.1154"/>
<dbReference type="Gene3D" id="3.40.50.300">
    <property type="entry name" value="P-loop containing nucleotide triphosphate hydrolases"/>
    <property type="match status" value="1"/>
</dbReference>
<dbReference type="GO" id="GO:0008408">
    <property type="term" value="F:3'-5' exonuclease activity"/>
    <property type="evidence" value="ECO:0007669"/>
    <property type="project" value="InterPro"/>
</dbReference>
<dbReference type="RefSeq" id="WP_044010894.1">
    <property type="nucleotide sequence ID" value="NZ_AWTT01000025.1"/>
</dbReference>
<keyword evidence="2" id="KW-1185">Reference proteome</keyword>
<organism evidence="1 2">
    <name type="scientific">Paucilactobacillus wasatchensis</name>
    <dbReference type="NCBI Taxonomy" id="1335616"/>
    <lineage>
        <taxon>Bacteria</taxon>
        <taxon>Bacillati</taxon>
        <taxon>Bacillota</taxon>
        <taxon>Bacilli</taxon>
        <taxon>Lactobacillales</taxon>
        <taxon>Lactobacillaceae</taxon>
        <taxon>Paucilactobacillus</taxon>
    </lineage>
</organism>
<dbReference type="NCBIfam" id="TIGR00678">
    <property type="entry name" value="holB"/>
    <property type="match status" value="1"/>
</dbReference>
<dbReference type="OrthoDB" id="9810148at2"/>
<dbReference type="PANTHER" id="PTHR11669">
    <property type="entry name" value="REPLICATION FACTOR C / DNA POLYMERASE III GAMMA-TAU SUBUNIT"/>
    <property type="match status" value="1"/>
</dbReference>
<dbReference type="InterPro" id="IPR050238">
    <property type="entry name" value="DNA_Rep/Repair_Clamp_Loader"/>
</dbReference>
<dbReference type="NCBIfam" id="NF005972">
    <property type="entry name" value="PRK08058.1"/>
    <property type="match status" value="1"/>
</dbReference>
<dbReference type="STRING" id="1335616.WDC_1147"/>
<dbReference type="Pfam" id="PF13177">
    <property type="entry name" value="DNA_pol3_delta2"/>
    <property type="match status" value="1"/>
</dbReference>
<reference evidence="1 2" key="1">
    <citation type="submission" date="2013-08" db="EMBL/GenBank/DDBJ databases">
        <title>Lactobacillus wasatchii sp. WDC04, a late gas producing bacteria isolated from aged chedder cheese.</title>
        <authorList>
            <person name="Oberg C.J."/>
            <person name="Culumber M."/>
            <person name="McMahon D.J."/>
            <person name="Broadbent J.R."/>
            <person name="Oberg T.S."/>
            <person name="Ortaki F."/>
        </authorList>
    </citation>
    <scope>NUCLEOTIDE SEQUENCE [LARGE SCALE GENOMIC DNA]</scope>
    <source>
        <strain evidence="1 2">WDC04</strain>
    </source>
</reference>
<dbReference type="Proteomes" id="UP000032279">
    <property type="component" value="Unassembled WGS sequence"/>
</dbReference>
<comment type="caution">
    <text evidence="1">The sequence shown here is derived from an EMBL/GenBank/DDBJ whole genome shotgun (WGS) entry which is preliminary data.</text>
</comment>
<name>A0A0D1A943_9LACO</name>
<dbReference type="InterPro" id="IPR004622">
    <property type="entry name" value="DNA_pol_HolB"/>
</dbReference>
<dbReference type="GO" id="GO:0003887">
    <property type="term" value="F:DNA-directed DNA polymerase activity"/>
    <property type="evidence" value="ECO:0007669"/>
    <property type="project" value="UniProtKB-EC"/>
</dbReference>
<dbReference type="EMBL" id="AWTT01000025">
    <property type="protein sequence ID" value="KIS03271.1"/>
    <property type="molecule type" value="Genomic_DNA"/>
</dbReference>
<dbReference type="CDD" id="cd00009">
    <property type="entry name" value="AAA"/>
    <property type="match status" value="1"/>
</dbReference>
<dbReference type="SUPFAM" id="SSF52540">
    <property type="entry name" value="P-loop containing nucleoside triphosphate hydrolases"/>
    <property type="match status" value="1"/>
</dbReference>
<proteinExistence type="predicted"/>
<evidence type="ECO:0000313" key="1">
    <source>
        <dbReference type="EMBL" id="KIS03271.1"/>
    </source>
</evidence>
<sequence>MQNMLATINANQPQLVHRFELAIKHGELAHAYLLVGPSGVGKTRLAQWIAMRLFCIHVENGQPDGTCEECQRISKQLHPDVLTIAPDGRQIKVDQVRYLKAEFSKSAVEGSKKIFIIHDADKMTVSAANSLLKFLEEPSGDFVAFLLTTNKSAILPTIQSRTQIVEFPPLPPEAFMELLQQHEVPSSLMQLAANLTSSIATVDELMQDDWLMNAKETIEQWYQAVSQTDMQAFVFVQTKIMKLATNRNLQQVLLTMIMLIWRDTMFVANQEIATDKISYQSALTTMKSFVQQHSPRKVTTVAQLTLSTSKMLDQNVSFQNVVEQLTIRIIEQLKEEAGVVK</sequence>
<accession>A0A0D1A943</accession>
<evidence type="ECO:0000313" key="2">
    <source>
        <dbReference type="Proteomes" id="UP000032279"/>
    </source>
</evidence>
<protein>
    <submittedName>
        <fullName evidence="1">DNA polymerase III delta prime subunit</fullName>
        <ecNumber evidence="1">2.7.7.7</ecNumber>
    </submittedName>
</protein>
<dbReference type="FunFam" id="3.40.50.300:FF:001255">
    <property type="entry name" value="DNA polymerase III subunit delta"/>
    <property type="match status" value="1"/>
</dbReference>
<dbReference type="AlphaFoldDB" id="A0A0D1A943"/>
<keyword evidence="1" id="KW-0548">Nucleotidyltransferase</keyword>
<dbReference type="PANTHER" id="PTHR11669:SF8">
    <property type="entry name" value="DNA POLYMERASE III SUBUNIT DELTA"/>
    <property type="match status" value="1"/>
</dbReference>
<gene>
    <name evidence="1" type="ORF">WDC_1147</name>
</gene>